<evidence type="ECO:0000256" key="4">
    <source>
        <dbReference type="ARBA" id="ARBA00022692"/>
    </source>
</evidence>
<dbReference type="InterPro" id="IPR020846">
    <property type="entry name" value="MFS_dom"/>
</dbReference>
<feature type="transmembrane region" description="Helical" evidence="8">
    <location>
        <begin position="91"/>
        <end position="111"/>
    </location>
</feature>
<feature type="transmembrane region" description="Helical" evidence="8">
    <location>
        <begin position="360"/>
        <end position="378"/>
    </location>
</feature>
<keyword evidence="11" id="KW-1185">Reference proteome</keyword>
<feature type="region of interest" description="Disordered" evidence="7">
    <location>
        <begin position="1"/>
        <end position="21"/>
    </location>
</feature>
<evidence type="ECO:0000256" key="3">
    <source>
        <dbReference type="ARBA" id="ARBA00022448"/>
    </source>
</evidence>
<accession>A0A5N6KVF0</accession>
<comment type="subcellular location">
    <subcellularLocation>
        <location evidence="1">Membrane</location>
        <topology evidence="1">Multi-pass membrane protein</topology>
    </subcellularLocation>
</comment>
<feature type="transmembrane region" description="Helical" evidence="8">
    <location>
        <begin position="61"/>
        <end position="84"/>
    </location>
</feature>
<evidence type="ECO:0000256" key="2">
    <source>
        <dbReference type="ARBA" id="ARBA00007520"/>
    </source>
</evidence>
<keyword evidence="3" id="KW-0813">Transport</keyword>
<dbReference type="SUPFAM" id="SSF103473">
    <property type="entry name" value="MFS general substrate transporter"/>
    <property type="match status" value="1"/>
</dbReference>
<evidence type="ECO:0000313" key="11">
    <source>
        <dbReference type="Proteomes" id="UP000327013"/>
    </source>
</evidence>
<dbReference type="OrthoDB" id="10021397at2759"/>
<dbReference type="PROSITE" id="PS50850">
    <property type="entry name" value="MFS"/>
    <property type="match status" value="1"/>
</dbReference>
<dbReference type="Pfam" id="PF07690">
    <property type="entry name" value="MFS_1"/>
    <property type="match status" value="1"/>
</dbReference>
<proteinExistence type="inferred from homology"/>
<evidence type="ECO:0000259" key="9">
    <source>
        <dbReference type="PROSITE" id="PS50850"/>
    </source>
</evidence>
<feature type="transmembrane region" description="Helical" evidence="8">
    <location>
        <begin position="221"/>
        <end position="241"/>
    </location>
</feature>
<dbReference type="EMBL" id="VIBQ01000014">
    <property type="protein sequence ID" value="KAB8349501.1"/>
    <property type="molecule type" value="Genomic_DNA"/>
</dbReference>
<feature type="transmembrane region" description="Helical" evidence="8">
    <location>
        <begin position="253"/>
        <end position="274"/>
    </location>
</feature>
<dbReference type="Gene3D" id="1.20.1250.20">
    <property type="entry name" value="MFS general substrate transporter like domains"/>
    <property type="match status" value="2"/>
</dbReference>
<keyword evidence="4 8" id="KW-0812">Transmembrane</keyword>
<evidence type="ECO:0000256" key="8">
    <source>
        <dbReference type="SAM" id="Phobius"/>
    </source>
</evidence>
<protein>
    <recommendedName>
        <fullName evidence="9">Major facilitator superfamily (MFS) profile domain-containing protein</fullName>
    </recommendedName>
</protein>
<sequence length="546" mass="58366">MGASARESDASSDQIRADKSAAPADERTIRVYSTAFVYGLDTTIAADVQAPIVVDFGNPEMVAWLGNGFALGNVATILLWGVMFSKVNMKWLYILSIVIFEIGSAICGAATGMNMEIAGRVIAGIGGSGIYLGGLNFVSATTTQKERGTYISGIGVSWGAGCVLGPILGGLFTASSATWRWSFYINLCIAAVCIPLYLFYIPSMPSSDTRPLLQRLTTVDYLGFFLSAGAWVLFSVLFTFAGALWEYNSPETIALSVLFGVFTLLFVVQQRFAFLTTKEHRLFPAHLLLSRTQIALTFGCAGVQAGLFVPLYYLPLYFQFAKGDSALQAAVHILPFIIVNIVVNLAAGTFLPLINFYAPVYLVAGTLIAISGGLLHLITTETSLSAIYGYSVLAAFGSGLAEQIGYTIGAVKLASQGRDHDVGASISMQNVTQIGTSLILLVISGQIFQKFAAQEISSALANLQLSNAEIHSAVSGSESAIYESLSDTDKTKVIDAVTSSIGLVYWVLVAFGILTVAASLGMRWERLFPKQVAEEEKGTIESEEKK</sequence>
<dbReference type="GO" id="GO:0005886">
    <property type="term" value="C:plasma membrane"/>
    <property type="evidence" value="ECO:0007669"/>
    <property type="project" value="TreeGrafter"/>
</dbReference>
<evidence type="ECO:0000256" key="1">
    <source>
        <dbReference type="ARBA" id="ARBA00004141"/>
    </source>
</evidence>
<gene>
    <name evidence="10" type="ORF">FH972_023527</name>
</gene>
<evidence type="ECO:0000313" key="10">
    <source>
        <dbReference type="EMBL" id="KAB8349501.1"/>
    </source>
</evidence>
<comment type="caution">
    <text evidence="10">The sequence shown here is derived from an EMBL/GenBank/DDBJ whole genome shotgun (WGS) entry which is preliminary data.</text>
</comment>
<feature type="transmembrane region" description="Helical" evidence="8">
    <location>
        <begin position="150"/>
        <end position="175"/>
    </location>
</feature>
<dbReference type="Proteomes" id="UP000327013">
    <property type="component" value="Unassembled WGS sequence"/>
</dbReference>
<feature type="transmembrane region" description="Helical" evidence="8">
    <location>
        <begin position="117"/>
        <end position="138"/>
    </location>
</feature>
<evidence type="ECO:0000256" key="5">
    <source>
        <dbReference type="ARBA" id="ARBA00022989"/>
    </source>
</evidence>
<organism evidence="10 11">
    <name type="scientific">Carpinus fangiana</name>
    <dbReference type="NCBI Taxonomy" id="176857"/>
    <lineage>
        <taxon>Eukaryota</taxon>
        <taxon>Viridiplantae</taxon>
        <taxon>Streptophyta</taxon>
        <taxon>Embryophyta</taxon>
        <taxon>Tracheophyta</taxon>
        <taxon>Spermatophyta</taxon>
        <taxon>Magnoliopsida</taxon>
        <taxon>eudicotyledons</taxon>
        <taxon>Gunneridae</taxon>
        <taxon>Pentapetalae</taxon>
        <taxon>rosids</taxon>
        <taxon>fabids</taxon>
        <taxon>Fagales</taxon>
        <taxon>Betulaceae</taxon>
        <taxon>Carpinus</taxon>
    </lineage>
</organism>
<dbReference type="GO" id="GO:0022857">
    <property type="term" value="F:transmembrane transporter activity"/>
    <property type="evidence" value="ECO:0007669"/>
    <property type="project" value="InterPro"/>
</dbReference>
<feature type="transmembrane region" description="Helical" evidence="8">
    <location>
        <begin position="333"/>
        <end position="353"/>
    </location>
</feature>
<dbReference type="AlphaFoldDB" id="A0A5N6KVF0"/>
<dbReference type="PANTHER" id="PTHR23501:SF12">
    <property type="entry name" value="MAJOR FACILITATOR SUPERFAMILY (MFS) PROFILE DOMAIN-CONTAINING PROTEIN-RELATED"/>
    <property type="match status" value="1"/>
</dbReference>
<dbReference type="PANTHER" id="PTHR23501">
    <property type="entry name" value="MAJOR FACILITATOR SUPERFAMILY"/>
    <property type="match status" value="1"/>
</dbReference>
<feature type="transmembrane region" description="Helical" evidence="8">
    <location>
        <begin position="503"/>
        <end position="522"/>
    </location>
</feature>
<dbReference type="InterPro" id="IPR011701">
    <property type="entry name" value="MFS"/>
</dbReference>
<feature type="transmembrane region" description="Helical" evidence="8">
    <location>
        <begin position="294"/>
        <end position="313"/>
    </location>
</feature>
<keyword evidence="5 8" id="KW-1133">Transmembrane helix</keyword>
<evidence type="ECO:0000256" key="7">
    <source>
        <dbReference type="SAM" id="MobiDB-lite"/>
    </source>
</evidence>
<name>A0A5N6KVF0_9ROSI</name>
<evidence type="ECO:0000256" key="6">
    <source>
        <dbReference type="ARBA" id="ARBA00023136"/>
    </source>
</evidence>
<feature type="transmembrane region" description="Helical" evidence="8">
    <location>
        <begin position="181"/>
        <end position="200"/>
    </location>
</feature>
<comment type="similarity">
    <text evidence="2">Belongs to the major facilitator superfamily. TCR/Tet family.</text>
</comment>
<reference evidence="10 11" key="1">
    <citation type="submission" date="2019-06" db="EMBL/GenBank/DDBJ databases">
        <title>A chromosomal-level reference genome of Carpinus fangiana (Coryloideae, Betulaceae).</title>
        <authorList>
            <person name="Yang X."/>
            <person name="Wang Z."/>
            <person name="Zhang L."/>
            <person name="Hao G."/>
            <person name="Liu J."/>
            <person name="Yang Y."/>
        </authorList>
    </citation>
    <scope>NUCLEOTIDE SEQUENCE [LARGE SCALE GENOMIC DNA]</scope>
    <source>
        <strain evidence="10">Cfa_2016G</strain>
        <tissue evidence="10">Leaf</tissue>
    </source>
</reference>
<feature type="domain" description="Major facilitator superfamily (MFS) profile" evidence="9">
    <location>
        <begin position="27"/>
        <end position="470"/>
    </location>
</feature>
<dbReference type="InterPro" id="IPR036259">
    <property type="entry name" value="MFS_trans_sf"/>
</dbReference>
<keyword evidence="6 8" id="KW-0472">Membrane</keyword>